<evidence type="ECO:0000313" key="10">
    <source>
        <dbReference type="Proteomes" id="UP000054408"/>
    </source>
</evidence>
<dbReference type="Gene3D" id="2.40.30.10">
    <property type="entry name" value="Translation factors"/>
    <property type="match status" value="1"/>
</dbReference>
<keyword evidence="10" id="KW-1185">Reference proteome</keyword>
<dbReference type="SMART" id="SM00889">
    <property type="entry name" value="EFG_IV"/>
    <property type="match status" value="1"/>
</dbReference>
<dbReference type="PROSITE" id="PS51722">
    <property type="entry name" value="G_TR_2"/>
    <property type="match status" value="1"/>
</dbReference>
<accession>A0A0L0DE68</accession>
<dbReference type="Pfam" id="PF00679">
    <property type="entry name" value="EFG_C"/>
    <property type="match status" value="1"/>
</dbReference>
<protein>
    <submittedName>
        <fullName evidence="9">Elongation factor tu GTP-binding domain-containing protein 2</fullName>
    </submittedName>
</protein>
<dbReference type="InterPro" id="IPR009000">
    <property type="entry name" value="Transl_B-barrel_sf"/>
</dbReference>
<keyword evidence="5" id="KW-0508">mRNA splicing</keyword>
<evidence type="ECO:0000256" key="3">
    <source>
        <dbReference type="ARBA" id="ARBA00022741"/>
    </source>
</evidence>
<evidence type="ECO:0000256" key="2">
    <source>
        <dbReference type="ARBA" id="ARBA00022664"/>
    </source>
</evidence>
<evidence type="ECO:0000256" key="4">
    <source>
        <dbReference type="ARBA" id="ARBA00023134"/>
    </source>
</evidence>
<dbReference type="InterPro" id="IPR035647">
    <property type="entry name" value="EFG_III/V"/>
</dbReference>
<dbReference type="OMA" id="YIFRPIR"/>
<evidence type="ECO:0000256" key="6">
    <source>
        <dbReference type="ARBA" id="ARBA00023242"/>
    </source>
</evidence>
<gene>
    <name evidence="9" type="ORF">AMSG_00624</name>
</gene>
<dbReference type="Pfam" id="PF00009">
    <property type="entry name" value="GTP_EFTU"/>
    <property type="match status" value="1"/>
</dbReference>
<dbReference type="AlphaFoldDB" id="A0A0L0DE68"/>
<dbReference type="Gene3D" id="3.30.70.240">
    <property type="match status" value="1"/>
</dbReference>
<keyword evidence="9" id="KW-0251">Elongation factor</keyword>
<proteinExistence type="predicted"/>
<dbReference type="SUPFAM" id="SSF50447">
    <property type="entry name" value="Translation proteins"/>
    <property type="match status" value="1"/>
</dbReference>
<feature type="domain" description="Tr-type G" evidence="8">
    <location>
        <begin position="142"/>
        <end position="384"/>
    </location>
</feature>
<keyword evidence="3" id="KW-0547">Nucleotide-binding</keyword>
<evidence type="ECO:0000256" key="7">
    <source>
        <dbReference type="SAM" id="MobiDB-lite"/>
    </source>
</evidence>
<dbReference type="GO" id="GO:0000398">
    <property type="term" value="P:mRNA splicing, via spliceosome"/>
    <property type="evidence" value="ECO:0007669"/>
    <property type="project" value="TreeGrafter"/>
</dbReference>
<dbReference type="GO" id="GO:0071007">
    <property type="term" value="C:U2-type catalytic step 2 spliceosome"/>
    <property type="evidence" value="ECO:0007669"/>
    <property type="project" value="TreeGrafter"/>
</dbReference>
<dbReference type="GO" id="GO:0005829">
    <property type="term" value="C:cytosol"/>
    <property type="evidence" value="ECO:0007669"/>
    <property type="project" value="TreeGrafter"/>
</dbReference>
<dbReference type="GO" id="GO:0030623">
    <property type="term" value="F:U5 snRNA binding"/>
    <property type="evidence" value="ECO:0007669"/>
    <property type="project" value="TreeGrafter"/>
</dbReference>
<dbReference type="InterPro" id="IPR014721">
    <property type="entry name" value="Ribsml_uS5_D2-typ_fold_subgr"/>
</dbReference>
<evidence type="ECO:0000256" key="5">
    <source>
        <dbReference type="ARBA" id="ARBA00023187"/>
    </source>
</evidence>
<comment type="subcellular location">
    <subcellularLocation>
        <location evidence="1">Nucleus</location>
    </subcellularLocation>
</comment>
<dbReference type="FunFam" id="3.30.70.870:FF:000002">
    <property type="entry name" value="Translation elongation factor 2"/>
    <property type="match status" value="1"/>
</dbReference>
<dbReference type="Gene3D" id="3.30.70.870">
    <property type="entry name" value="Elongation Factor G (Translational Gtpase), domain 3"/>
    <property type="match status" value="1"/>
</dbReference>
<dbReference type="SUPFAM" id="SSF52540">
    <property type="entry name" value="P-loop containing nucleoside triphosphate hydrolases"/>
    <property type="match status" value="1"/>
</dbReference>
<dbReference type="GeneID" id="25560419"/>
<dbReference type="Gene3D" id="3.90.1430.10">
    <property type="entry name" value="Yeast translation eEF2 (G' domain)"/>
    <property type="match status" value="1"/>
</dbReference>
<dbReference type="SUPFAM" id="SSF54980">
    <property type="entry name" value="EF-G C-terminal domain-like"/>
    <property type="match status" value="2"/>
</dbReference>
<dbReference type="SMART" id="SM00838">
    <property type="entry name" value="EFG_C"/>
    <property type="match status" value="1"/>
</dbReference>
<dbReference type="GO" id="GO:0003924">
    <property type="term" value="F:GTPase activity"/>
    <property type="evidence" value="ECO:0007669"/>
    <property type="project" value="InterPro"/>
</dbReference>
<dbReference type="Gene3D" id="3.40.50.300">
    <property type="entry name" value="P-loop containing nucleotide triphosphate hydrolases"/>
    <property type="match status" value="1"/>
</dbReference>
<dbReference type="SUPFAM" id="SSF54211">
    <property type="entry name" value="Ribosomal protein S5 domain 2-like"/>
    <property type="match status" value="1"/>
</dbReference>
<dbReference type="PANTHER" id="PTHR42908:SF6">
    <property type="entry name" value="116 KDA U5 SMALL NUCLEAR RIBONUCLEOPROTEIN COMPONENT"/>
    <property type="match status" value="1"/>
</dbReference>
<dbReference type="Proteomes" id="UP000054408">
    <property type="component" value="Unassembled WGS sequence"/>
</dbReference>
<dbReference type="GO" id="GO:0005525">
    <property type="term" value="F:GTP binding"/>
    <property type="evidence" value="ECO:0007669"/>
    <property type="project" value="UniProtKB-KW"/>
</dbReference>
<dbReference type="PANTHER" id="PTHR42908">
    <property type="entry name" value="TRANSLATION ELONGATION FACTOR-RELATED"/>
    <property type="match status" value="1"/>
</dbReference>
<dbReference type="STRING" id="461836.A0A0L0DE68"/>
<keyword evidence="6" id="KW-0539">Nucleus</keyword>
<keyword evidence="4" id="KW-0342">GTP-binding</keyword>
<sequence>MALNLELYDEFGNYVGPPLSSSSSSASSSSSDTDSDDEDTAAALHAPVRVRDTSSSIVLAEDKVYYASSAEVFGQGVETIVATADRRSLNEPLVAPHAGKQSDVNFVNDYVAKVDETTSAGDPVPRLVYSPEYLAATARDPRRVRCLALVGPLHSGKTLLADVLLADAHADRSLFAGAKSKVSLGNMTRESAFTATVADLATPHLPDILPLGKSRFLDSRADEMARRISIKSSPATVLLPDAAGRSHVLNIMDTPGHVAMRGEVAPALRVADGVVLVVDAVEGLLARGKALIAAAAAGALPLVLVINKLDRLVLEARLPPKDAYHKLRHLIEAVNDELALVSSGTSIPSVSPVDGSVVFASALHGWTLSLPLLAARTLAASPAHPDNPAAVPPAAVAALAKRLWGDAYYSPASAKFTKRPPSKSAPRSFVTFVLEPMYKIYTAGLTTPPAALPDVMAAHGVALTPAEAASHPATLLRLLASRALCGAPWEPSTALVAAVARHLPHPVAALGPKLALAYMGPPIALIPRAEDDPAPSAAGAADPFGLVAYESELADTAPPSSQILSLDDATVPASPAHLLVNVVKLYPWGGAGALVAFGRVVAGTLTAGASVTLLEEGYVPGGRFGAAPDEGTSAVTVSKLWIPVGRYRIAVPSAGPGAWVYIGGIASSFARTATLVAPDALRPTPDVYAFAPLPLDVDNEAVVKLALEPLVPSELPKMLDGLHKLRQTYPLLETRVEESGERLIFGTGELMLDSALADLRNEFAGIEIKVSDPAVKFCETVVEPSSLQTYATTPNGANTLTVMAEPLGRPLTNDLAAGELSLAWEPDDLIDVMESKYNWDALAAASIWAFGPDPARGPNMLLDDTLAGGCDPASVAPARAAITQGFRWATKAGPLCDEPVRGVRFSLLDATLADAYADRSSGQIIPTMRRVTYASMLMATPRLMEPIYAVEIYTPPDAVSAVFTVVSRRRGRVLGELPNPGTPHIIVSAEIPVIDSFGFETDLRVHTQGMAFCSLTFDHWDVLRSDPLDASIELAPLEPAPPVALARDFMLKTRRRKGLTPHVSIAKYIDDETLLQAATAQLYAAYEG</sequence>
<feature type="region of interest" description="Disordered" evidence="7">
    <location>
        <begin position="17"/>
        <end position="46"/>
    </location>
</feature>
<name>A0A0L0DE68_THETB</name>
<dbReference type="EMBL" id="GL349435">
    <property type="protein sequence ID" value="KNC50461.1"/>
    <property type="molecule type" value="Genomic_DNA"/>
</dbReference>
<feature type="compositionally biased region" description="Low complexity" evidence="7">
    <location>
        <begin position="20"/>
        <end position="32"/>
    </location>
</feature>
<dbReference type="RefSeq" id="XP_013762357.1">
    <property type="nucleotide sequence ID" value="XM_013906903.1"/>
</dbReference>
<dbReference type="InterPro" id="IPR027417">
    <property type="entry name" value="P-loop_NTPase"/>
</dbReference>
<dbReference type="InterPro" id="IPR000795">
    <property type="entry name" value="T_Tr_GTP-bd_dom"/>
</dbReference>
<dbReference type="Pfam" id="PF16004">
    <property type="entry name" value="EFTUD2"/>
    <property type="match status" value="1"/>
</dbReference>
<dbReference type="InterPro" id="IPR020568">
    <property type="entry name" value="Ribosomal_Su5_D2-typ_SF"/>
</dbReference>
<reference evidence="9 10" key="1">
    <citation type="submission" date="2010-05" db="EMBL/GenBank/DDBJ databases">
        <title>The Genome Sequence of Thecamonas trahens ATCC 50062.</title>
        <authorList>
            <consortium name="The Broad Institute Genome Sequencing Platform"/>
            <person name="Russ C."/>
            <person name="Cuomo C."/>
            <person name="Shea T."/>
            <person name="Young S.K."/>
            <person name="Zeng Q."/>
            <person name="Koehrsen M."/>
            <person name="Haas B."/>
            <person name="Borodovsky M."/>
            <person name="Guigo R."/>
            <person name="Alvarado L."/>
            <person name="Berlin A."/>
            <person name="Bochicchio J."/>
            <person name="Borenstein D."/>
            <person name="Chapman S."/>
            <person name="Chen Z."/>
            <person name="Freedman E."/>
            <person name="Gellesch M."/>
            <person name="Goldberg J."/>
            <person name="Griggs A."/>
            <person name="Gujja S."/>
            <person name="Heilman E."/>
            <person name="Heiman D."/>
            <person name="Hepburn T."/>
            <person name="Howarth C."/>
            <person name="Jen D."/>
            <person name="Larson L."/>
            <person name="Mehta T."/>
            <person name="Park D."/>
            <person name="Pearson M."/>
            <person name="Roberts A."/>
            <person name="Saif S."/>
            <person name="Shenoy N."/>
            <person name="Sisk P."/>
            <person name="Stolte C."/>
            <person name="Sykes S."/>
            <person name="Thomson T."/>
            <person name="Walk T."/>
            <person name="White J."/>
            <person name="Yandava C."/>
            <person name="Burger G."/>
            <person name="Gray M.W."/>
            <person name="Holland P.W.H."/>
            <person name="King N."/>
            <person name="Lang F.B.F."/>
            <person name="Roger A.J."/>
            <person name="Ruiz-Trillo I."/>
            <person name="Lander E."/>
            <person name="Nusbaum C."/>
        </authorList>
    </citation>
    <scope>NUCLEOTIDE SEQUENCE [LARGE SCALE GENOMIC DNA]</scope>
    <source>
        <strain evidence="9 10">ATCC 50062</strain>
    </source>
</reference>
<dbReference type="Gene3D" id="3.30.230.10">
    <property type="match status" value="1"/>
</dbReference>
<organism evidence="9 10">
    <name type="scientific">Thecamonas trahens ATCC 50062</name>
    <dbReference type="NCBI Taxonomy" id="461836"/>
    <lineage>
        <taxon>Eukaryota</taxon>
        <taxon>Apusozoa</taxon>
        <taxon>Apusomonadida</taxon>
        <taxon>Apusomonadidae</taxon>
        <taxon>Thecamonas</taxon>
    </lineage>
</organism>
<dbReference type="InterPro" id="IPR000640">
    <property type="entry name" value="EFG_V-like"/>
</dbReference>
<dbReference type="Pfam" id="PF03764">
    <property type="entry name" value="EFG_IV"/>
    <property type="match status" value="1"/>
</dbReference>
<dbReference type="FunFam" id="3.30.70.240:FF:000004">
    <property type="entry name" value="116 kDa U5 small nuclear ribonucleoprotein"/>
    <property type="match status" value="1"/>
</dbReference>
<dbReference type="CDD" id="cd01683">
    <property type="entry name" value="EF2_IV_snRNP"/>
    <property type="match status" value="1"/>
</dbReference>
<evidence type="ECO:0000259" key="8">
    <source>
        <dbReference type="PROSITE" id="PS51722"/>
    </source>
</evidence>
<dbReference type="eggNOG" id="KOG0468">
    <property type="taxonomic scope" value="Eukaryota"/>
</dbReference>
<dbReference type="InterPro" id="IPR031950">
    <property type="entry name" value="EFTUD2_N"/>
</dbReference>
<dbReference type="InterPro" id="IPR005517">
    <property type="entry name" value="Transl_elong_EFG/EF2_IV"/>
</dbReference>
<keyword evidence="2" id="KW-0507">mRNA processing</keyword>
<evidence type="ECO:0000313" key="9">
    <source>
        <dbReference type="EMBL" id="KNC50461.1"/>
    </source>
</evidence>
<dbReference type="GO" id="GO:0003746">
    <property type="term" value="F:translation elongation factor activity"/>
    <property type="evidence" value="ECO:0007669"/>
    <property type="project" value="UniProtKB-KW"/>
</dbReference>
<dbReference type="GO" id="GO:0046540">
    <property type="term" value="C:U4/U6 x U5 tri-snRNP complex"/>
    <property type="evidence" value="ECO:0007669"/>
    <property type="project" value="TreeGrafter"/>
</dbReference>
<keyword evidence="9" id="KW-0648">Protein biosynthesis</keyword>
<dbReference type="OrthoDB" id="364892at2759"/>
<dbReference type="CDD" id="cd04096">
    <property type="entry name" value="eEF2_snRNP_like_C"/>
    <property type="match status" value="1"/>
</dbReference>
<evidence type="ECO:0000256" key="1">
    <source>
        <dbReference type="ARBA" id="ARBA00004123"/>
    </source>
</evidence>
<dbReference type="FunFam" id="3.30.230.10:FF:000009">
    <property type="entry name" value="116 kDa U5 small nuclear ribonucleoprotein component"/>
    <property type="match status" value="1"/>
</dbReference>